<dbReference type="AlphaFoldDB" id="A0A6B2KY12"/>
<keyword evidence="2" id="KW-0802">TPR repeat</keyword>
<accession>A0A6B2KY12</accession>
<evidence type="ECO:0000313" key="4">
    <source>
        <dbReference type="EMBL" id="NDV29547.1"/>
    </source>
</evidence>
<dbReference type="Gene3D" id="1.25.40.1040">
    <property type="match status" value="1"/>
</dbReference>
<feature type="compositionally biased region" description="Basic and acidic residues" evidence="3">
    <location>
        <begin position="567"/>
        <end position="579"/>
    </location>
</feature>
<dbReference type="PIRSF" id="PIRSF000422">
    <property type="entry name" value="N-terminal-AcTrfase-A_aux_su"/>
    <property type="match status" value="1"/>
</dbReference>
<dbReference type="EMBL" id="GIBP01000578">
    <property type="protein sequence ID" value="NDV29547.1"/>
    <property type="molecule type" value="Transcribed_RNA"/>
</dbReference>
<reference evidence="4" key="1">
    <citation type="journal article" date="2020" name="J. Eukaryot. Microbiol.">
        <title>De novo Sequencing, Assembly and Annotation of the Transcriptome for the Free-Living Testate Amoeba Arcella intermedia.</title>
        <authorList>
            <person name="Ribeiro G.M."/>
            <person name="Porfirio-Sousa A.L."/>
            <person name="Maurer-Alcala X.X."/>
            <person name="Katz L.A."/>
            <person name="Lahr D.J.G."/>
        </authorList>
    </citation>
    <scope>NUCLEOTIDE SEQUENCE</scope>
</reference>
<keyword evidence="1" id="KW-0677">Repeat</keyword>
<proteinExistence type="predicted"/>
<dbReference type="PANTHER" id="PTHR22767:SF2">
    <property type="entry name" value="N(ALPHA)-ACETYLTRANSFERASE 15_16, ISOFORM A"/>
    <property type="match status" value="1"/>
</dbReference>
<dbReference type="InterPro" id="IPR021183">
    <property type="entry name" value="NatA_aux_su"/>
</dbReference>
<dbReference type="InterPro" id="IPR011990">
    <property type="entry name" value="TPR-like_helical_dom_sf"/>
</dbReference>
<evidence type="ECO:0000256" key="3">
    <source>
        <dbReference type="SAM" id="MobiDB-lite"/>
    </source>
</evidence>
<name>A0A6B2KY12_9EUKA</name>
<sequence length="791" mass="91587">MKALCLNTMPNRKQEAYKCARLALRSDPKNHTCWHVMGLLHRSDRNFLDAAVCFETAHSIEKNDLEIMKDLCTVHIQNRNYDAFFKLSNKIMTLKSSIRGNWGAFAVAAHLTKDYDVALKVLDAYLKSLENADQFTKGEVLFYRSMIIEDSGDIKGALEELEKNKASIVDKEEWKLKKAEYVIKLGRHEEAVPLYKNLVKGNPDNLEFYLGLFKALKLVPENTKSLRANITLDEKLINELIALCEESAKENNSKVPLQILLSFVSGQEFKTRFQKYLFPLLTKGVPALFMLVKYLYTDPAKVQSIQEILLEVEDNLTKLNKLAPSETEEEPPSTLLWTWYFLAEHFNSLYQTEKALAYAQKCQDHTPTVLDFQLLKAKIYKRAGDAGQAANFTEEARTMDLADRYLNTKATRYFLRADNITKAESIISIFTKVEQDNNAYRNNIFDMQVVWYEFEEGQSWLRQQNYGMALKRFTDIEKQFSEIHADQFDFHTFCHRKMTLRQYLKMMRFEDKLWGHKFYTRAAEQVVQIYLDLHLHPEIKIPKKSAEEENLTEAERKKLQRKKKKEQAKQEEEEAKNKQENSAQSNKIVDVDPTGEKLVNVLDPLGVANKYLKQLVKYSDSSVRTHLLGYQVSLERKKYLLGLRSILKANALAPQDPEVHYATIHYFHTLSSVKDLQSDVSTVINLEKQALLGKRSLQEYNEQYLKNGGAQTVRGRKAYSESSLLLNGEAVKKQLLPILIQTDNTGHLKESIEVHKLLLKEYSPKEAQEYKTKCSTLFPYSLYFQDKKEVQ</sequence>
<dbReference type="PANTHER" id="PTHR22767">
    <property type="entry name" value="N-TERMINAL ACETYLTRANSFERASE-RELATED"/>
    <property type="match status" value="1"/>
</dbReference>
<feature type="compositionally biased region" description="Basic and acidic residues" evidence="3">
    <location>
        <begin position="545"/>
        <end position="557"/>
    </location>
</feature>
<feature type="region of interest" description="Disordered" evidence="3">
    <location>
        <begin position="545"/>
        <end position="589"/>
    </location>
</feature>
<dbReference type="Pfam" id="PF12569">
    <property type="entry name" value="NatA_aux_su"/>
    <property type="match status" value="1"/>
</dbReference>
<dbReference type="SUPFAM" id="SSF48452">
    <property type="entry name" value="TPR-like"/>
    <property type="match status" value="2"/>
</dbReference>
<organism evidence="4">
    <name type="scientific">Arcella intermedia</name>
    <dbReference type="NCBI Taxonomy" id="1963864"/>
    <lineage>
        <taxon>Eukaryota</taxon>
        <taxon>Amoebozoa</taxon>
        <taxon>Tubulinea</taxon>
        <taxon>Elardia</taxon>
        <taxon>Arcellinida</taxon>
        <taxon>Sphaerothecina</taxon>
        <taxon>Arcellidae</taxon>
        <taxon>Arcella</taxon>
    </lineage>
</organism>
<evidence type="ECO:0000256" key="2">
    <source>
        <dbReference type="ARBA" id="ARBA00022803"/>
    </source>
</evidence>
<protein>
    <submittedName>
        <fullName evidence="4">Uncharacterized protein</fullName>
    </submittedName>
</protein>
<evidence type="ECO:0000256" key="1">
    <source>
        <dbReference type="ARBA" id="ARBA00022737"/>
    </source>
</evidence>
<dbReference type="GO" id="GO:0005737">
    <property type="term" value="C:cytoplasm"/>
    <property type="evidence" value="ECO:0007669"/>
    <property type="project" value="TreeGrafter"/>
</dbReference>
<dbReference type="Gene3D" id="1.25.40.1010">
    <property type="match status" value="1"/>
</dbReference>